<dbReference type="EMBL" id="MCFH01000035">
    <property type="protein sequence ID" value="ORX46456.1"/>
    <property type="molecule type" value="Genomic_DNA"/>
</dbReference>
<feature type="region of interest" description="Disordered" evidence="1">
    <location>
        <begin position="297"/>
        <end position="320"/>
    </location>
</feature>
<feature type="transmembrane region" description="Helical" evidence="2">
    <location>
        <begin position="237"/>
        <end position="257"/>
    </location>
</feature>
<reference evidence="3 4" key="2">
    <citation type="submission" date="2016-08" db="EMBL/GenBank/DDBJ databases">
        <title>Pervasive Adenine N6-methylation of Active Genes in Fungi.</title>
        <authorList>
            <consortium name="DOE Joint Genome Institute"/>
            <person name="Mondo S.J."/>
            <person name="Dannebaum R.O."/>
            <person name="Kuo R.C."/>
            <person name="Labutti K."/>
            <person name="Haridas S."/>
            <person name="Kuo A."/>
            <person name="Salamov A."/>
            <person name="Ahrendt S.R."/>
            <person name="Lipzen A."/>
            <person name="Sullivan W."/>
            <person name="Andreopoulos W.B."/>
            <person name="Clum A."/>
            <person name="Lindquist E."/>
            <person name="Daum C."/>
            <person name="Ramamoorthy G.K."/>
            <person name="Gryganskyi A."/>
            <person name="Culley D."/>
            <person name="Magnuson J.K."/>
            <person name="James T.Y."/>
            <person name="O'Malley M.A."/>
            <person name="Stajich J.E."/>
            <person name="Spatafora J.W."/>
            <person name="Visel A."/>
            <person name="Grigoriev I.V."/>
        </authorList>
    </citation>
    <scope>NUCLEOTIDE SEQUENCE [LARGE SCALE GENOMIC DNA]</scope>
    <source>
        <strain evidence="4">finn</strain>
    </source>
</reference>
<dbReference type="OrthoDB" id="10548362at2759"/>
<keyword evidence="2" id="KW-0812">Transmembrane</keyword>
<dbReference type="Proteomes" id="UP000193719">
    <property type="component" value="Unassembled WGS sequence"/>
</dbReference>
<proteinExistence type="predicted"/>
<dbReference type="AlphaFoldDB" id="A0A1Y1V3L9"/>
<organism evidence="3 4">
    <name type="scientific">Piromyces finnis</name>
    <dbReference type="NCBI Taxonomy" id="1754191"/>
    <lineage>
        <taxon>Eukaryota</taxon>
        <taxon>Fungi</taxon>
        <taxon>Fungi incertae sedis</taxon>
        <taxon>Chytridiomycota</taxon>
        <taxon>Chytridiomycota incertae sedis</taxon>
        <taxon>Neocallimastigomycetes</taxon>
        <taxon>Neocallimastigales</taxon>
        <taxon>Neocallimastigaceae</taxon>
        <taxon>Piromyces</taxon>
    </lineage>
</organism>
<feature type="transmembrane region" description="Helical" evidence="2">
    <location>
        <begin position="486"/>
        <end position="509"/>
    </location>
</feature>
<evidence type="ECO:0000313" key="4">
    <source>
        <dbReference type="Proteomes" id="UP000193719"/>
    </source>
</evidence>
<gene>
    <name evidence="3" type="ORF">BCR36DRAFT_104005</name>
</gene>
<accession>A0A1Y1V3L9</accession>
<name>A0A1Y1V3L9_9FUNG</name>
<keyword evidence="2" id="KW-1133">Transmembrane helix</keyword>
<feature type="transmembrane region" description="Helical" evidence="2">
    <location>
        <begin position="436"/>
        <end position="458"/>
    </location>
</feature>
<feature type="compositionally biased region" description="Polar residues" evidence="1">
    <location>
        <begin position="307"/>
        <end position="320"/>
    </location>
</feature>
<reference evidence="3 4" key="1">
    <citation type="submission" date="2016-08" db="EMBL/GenBank/DDBJ databases">
        <title>Genomes of anaerobic fungi encode conserved fungal cellulosomes for biomass hydrolysis.</title>
        <authorList>
            <consortium name="DOE Joint Genome Institute"/>
            <person name="Haitjema C.H."/>
            <person name="Gilmore S.P."/>
            <person name="Henske J.K."/>
            <person name="Solomon K.V."/>
            <person name="De Groot R."/>
            <person name="Kuo A."/>
            <person name="Mondo S.J."/>
            <person name="Salamov A.A."/>
            <person name="Labutti K."/>
            <person name="Zhao Z."/>
            <person name="Chiniquy J."/>
            <person name="Barry K."/>
            <person name="Brewer H.M."/>
            <person name="Purvine S.O."/>
            <person name="Wright A.T."/>
            <person name="Boxma B."/>
            <person name="Van Alen T."/>
            <person name="Hackstein J.H."/>
            <person name="Baker S.E."/>
            <person name="Grigoriev I.V."/>
            <person name="O'Malley M.A."/>
        </authorList>
    </citation>
    <scope>NUCLEOTIDE SEQUENCE [LARGE SCALE GENOMIC DNA]</scope>
    <source>
        <strain evidence="4">finn</strain>
    </source>
</reference>
<evidence type="ECO:0000313" key="3">
    <source>
        <dbReference type="EMBL" id="ORX46456.1"/>
    </source>
</evidence>
<feature type="transmembrane region" description="Helical" evidence="2">
    <location>
        <begin position="521"/>
        <end position="541"/>
    </location>
</feature>
<evidence type="ECO:0000256" key="1">
    <source>
        <dbReference type="SAM" id="MobiDB-lite"/>
    </source>
</evidence>
<sequence>MLFILYDEYDNIMNITNYYNNIILKVNLEKKFKSKHILGNEKNYYLTGNIASFASGKCNFNNLRIYANPDTYLLRLSIEGYKDKIELKFSDIEIEIKECNNNEIKRIDTLKNITYCETPICMDSCPIQQSAICIPPSNNTIENDPTKNICKCLDGWKETNCNTKIMVDISLIGKIINYSHIPIYIIISFYILFVIIFRNQGIICDLGFIKILLFTVGFLFCFISNTFNVYTTQNGCLLKVICKHIGFSLSLLILYLINITNFELGVRPKPKSHREIVDEDSCSDYDQQQQDNEIQFESKPNAKTRYRSMSDNPLRQNQSPIINKNNSSIVVSPINGLNRVHSDISSSIMNNIKNNRLIKMISDTSQNNPKPLRISNIVINEESQSKTGNDTKSILSSIQSVQLSRTKDKSGLSDIEYINDGNINENVIKKIKKIKILFFEMIFIYIVYFILLFSSSLVGRHNNLMEIQDSHSKLWFYKCINESNSIIYNAIEIVILFIILLKGNSLLSFNGIFKSSIYTTYSAWVGLIFGPIINIIAITLFDKHIKEKIYVETILNSIGYFIIFITFSWDKVYYILNRQGNEAYTYFIFQQHEQCLIHKSKCCGCKLNMTNEHFKSLIRKSIDFYRVCTRFYEITDRGNIMYINIRSKVKYLQNI</sequence>
<protein>
    <recommendedName>
        <fullName evidence="5">EGF-like domain-containing protein</fullName>
    </recommendedName>
</protein>
<keyword evidence="4" id="KW-1185">Reference proteome</keyword>
<feature type="transmembrane region" description="Helical" evidence="2">
    <location>
        <begin position="553"/>
        <end position="569"/>
    </location>
</feature>
<comment type="caution">
    <text evidence="3">The sequence shown here is derived from an EMBL/GenBank/DDBJ whole genome shotgun (WGS) entry which is preliminary data.</text>
</comment>
<evidence type="ECO:0000256" key="2">
    <source>
        <dbReference type="SAM" id="Phobius"/>
    </source>
</evidence>
<feature type="transmembrane region" description="Helical" evidence="2">
    <location>
        <begin position="211"/>
        <end position="231"/>
    </location>
</feature>
<keyword evidence="2" id="KW-0472">Membrane</keyword>
<evidence type="ECO:0008006" key="5">
    <source>
        <dbReference type="Google" id="ProtNLM"/>
    </source>
</evidence>
<feature type="transmembrane region" description="Helical" evidence="2">
    <location>
        <begin position="181"/>
        <end position="199"/>
    </location>
</feature>